<keyword evidence="3" id="KW-1185">Reference proteome</keyword>
<comment type="caution">
    <text evidence="2">The sequence shown here is derived from an EMBL/GenBank/DDBJ whole genome shotgun (WGS) entry which is preliminary data.</text>
</comment>
<dbReference type="SUPFAM" id="SSF88874">
    <property type="entry name" value="Receptor-binding domain of short tail fibre protein gp12"/>
    <property type="match status" value="1"/>
</dbReference>
<gene>
    <name evidence="2" type="ORF">VII00023_02969</name>
</gene>
<dbReference type="PANTHER" id="PTHR35191:SF1">
    <property type="entry name" value="PROPHAGE SIDE TAIL FIBER PROTEIN HOMOLOG STFQ-RELATED"/>
    <property type="match status" value="1"/>
</dbReference>
<dbReference type="EMBL" id="AFWF01000092">
    <property type="protein sequence ID" value="EGU42978.1"/>
    <property type="molecule type" value="Genomic_DNA"/>
</dbReference>
<name>F9S0Z5_9VIBR</name>
<accession>F9S0Z5</accession>
<dbReference type="Proteomes" id="UP000004605">
    <property type="component" value="Unassembled WGS sequence"/>
</dbReference>
<proteinExistence type="predicted"/>
<dbReference type="OrthoDB" id="9810174at2"/>
<reference evidence="2 3" key="1">
    <citation type="journal article" date="2012" name="Int. J. Syst. Evol. Microbiol.">
        <title>Vibrio caribbeanicus sp. nov., isolated from the marine sponge Scleritoderma cyanea.</title>
        <authorList>
            <person name="Hoffmann M."/>
            <person name="Monday S.R."/>
            <person name="Allard M.W."/>
            <person name="Strain E.A."/>
            <person name="Whittaker P."/>
            <person name="Naum M."/>
            <person name="McCarthy P.J."/>
            <person name="Lopez J.V."/>
            <person name="Fischer M."/>
            <person name="Brown E.W."/>
        </authorList>
    </citation>
    <scope>NUCLEOTIDE SEQUENCE [LARGE SCALE GENOMIC DNA]</scope>
    <source>
        <strain evidence="2 3">ATCC 700023</strain>
    </source>
</reference>
<dbReference type="PANTHER" id="PTHR35191">
    <property type="entry name" value="PROPHAGE SIDE TAIL FIBER PROTEIN HOMOLOG STFQ-RELATED"/>
    <property type="match status" value="1"/>
</dbReference>
<dbReference type="Gene3D" id="3.90.1340.10">
    <property type="entry name" value="Phage tail collar domain"/>
    <property type="match status" value="1"/>
</dbReference>
<sequence length="159" mass="16573">MSQPLMVLNTPVVSAASGSAGALIGAPVYWPLASVPKGYLPMIGQAFDKAAYPELAKVYPSGVLPDSRDDYFRVAGDGVEPLTRQAQSVQPLGFASDPHAHSYGAVNFGEYVGNGSHKPVGVNAGGRATNSVTVTGRITGTGAETRPRSLLWNCITRAE</sequence>
<evidence type="ECO:0000313" key="2">
    <source>
        <dbReference type="EMBL" id="EGU42978.1"/>
    </source>
</evidence>
<protein>
    <submittedName>
        <fullName evidence="2">Tail Collar domain protein</fullName>
    </submittedName>
</protein>
<feature type="domain" description="Phage tail collar" evidence="1">
    <location>
        <begin position="25"/>
        <end position="69"/>
    </location>
</feature>
<evidence type="ECO:0000313" key="3">
    <source>
        <dbReference type="Proteomes" id="UP000004605"/>
    </source>
</evidence>
<dbReference type="InterPro" id="IPR037053">
    <property type="entry name" value="Phage_tail_collar_dom_sf"/>
</dbReference>
<dbReference type="RefSeq" id="WP_006711765.1">
    <property type="nucleotide sequence ID" value="NZ_AFWF01000092.1"/>
</dbReference>
<dbReference type="AlphaFoldDB" id="F9S0Z5"/>
<dbReference type="InterPro" id="IPR051934">
    <property type="entry name" value="Phage_Tail_Fiber_Structural"/>
</dbReference>
<evidence type="ECO:0000259" key="1">
    <source>
        <dbReference type="Pfam" id="PF07484"/>
    </source>
</evidence>
<dbReference type="InterPro" id="IPR011083">
    <property type="entry name" value="Phage_tail_collar_dom"/>
</dbReference>
<organism evidence="2 3">
    <name type="scientific">Vibrio ichthyoenteri ATCC 700023</name>
    <dbReference type="NCBI Taxonomy" id="870968"/>
    <lineage>
        <taxon>Bacteria</taxon>
        <taxon>Pseudomonadati</taxon>
        <taxon>Pseudomonadota</taxon>
        <taxon>Gammaproteobacteria</taxon>
        <taxon>Vibrionales</taxon>
        <taxon>Vibrionaceae</taxon>
        <taxon>Vibrio</taxon>
    </lineage>
</organism>
<dbReference type="Pfam" id="PF07484">
    <property type="entry name" value="Collar"/>
    <property type="match status" value="1"/>
</dbReference>